<dbReference type="Proteomes" id="UP000838412">
    <property type="component" value="Chromosome 6"/>
</dbReference>
<dbReference type="AlphaFoldDB" id="A0A8K0A097"/>
<feature type="compositionally biased region" description="Acidic residues" evidence="1">
    <location>
        <begin position="652"/>
        <end position="669"/>
    </location>
</feature>
<protein>
    <submittedName>
        <fullName evidence="2">Hypp3589 protein</fullName>
    </submittedName>
</protein>
<feature type="region of interest" description="Disordered" evidence="1">
    <location>
        <begin position="633"/>
        <end position="694"/>
    </location>
</feature>
<dbReference type="EMBL" id="OV696691">
    <property type="protein sequence ID" value="CAH1266843.1"/>
    <property type="molecule type" value="Genomic_DNA"/>
</dbReference>
<organism evidence="2 3">
    <name type="scientific">Branchiostoma lanceolatum</name>
    <name type="common">Common lancelet</name>
    <name type="synonym">Amphioxus lanceolatum</name>
    <dbReference type="NCBI Taxonomy" id="7740"/>
    <lineage>
        <taxon>Eukaryota</taxon>
        <taxon>Metazoa</taxon>
        <taxon>Chordata</taxon>
        <taxon>Cephalochordata</taxon>
        <taxon>Leptocardii</taxon>
        <taxon>Amphioxiformes</taxon>
        <taxon>Branchiostomatidae</taxon>
        <taxon>Branchiostoma</taxon>
    </lineage>
</organism>
<gene>
    <name evidence="2" type="primary">Hypp3589</name>
    <name evidence="2" type="ORF">BLAG_LOCUS20360</name>
</gene>
<evidence type="ECO:0000313" key="2">
    <source>
        <dbReference type="EMBL" id="CAH1266843.1"/>
    </source>
</evidence>
<proteinExistence type="predicted"/>
<keyword evidence="3" id="KW-1185">Reference proteome</keyword>
<dbReference type="PANTHER" id="PTHR47773:SF1">
    <property type="entry name" value="C2H2-TYPE DOMAIN-CONTAINING PROTEIN"/>
    <property type="match status" value="1"/>
</dbReference>
<evidence type="ECO:0000313" key="3">
    <source>
        <dbReference type="Proteomes" id="UP000838412"/>
    </source>
</evidence>
<sequence>MRILGVLMQSNLKWNAHVDYICVKSSQRLFFLRKLKHFHVAIEDLVVVYTTYVRPIVVYAAPVWHPGLTTSQSNKIERIQRRAVRIIQGSNYTSYDESCFQLGLSSLHLRRENLTLKFANSLLTSSQYRHLLPPNRQSISGRQTRPSKNLDLLYCRTERYRNSAGHDEWYVERRGLFQTLLYEAHTAEATPSQKGILSFVKDHGSYTPSLPKEPLPTPTCLRRAHFIAEMERMPVYRASILSTTGEILCIDGIRKILKKIYGDGRDTMQYVTSVLNEWGQFLTTVVVAAESEDCYRRMARGLVARFQRTNAPAPKIIYADNNCCRESGASFLEKLFSDWVGEGMVVRLDVRHWLHRWDAVVIKQSHAKYASFMSAMAGAVLAYNRDDMMLLVQAVRKGNLALYADRTDEEMIHFLKPHQVKDYVRRVTRGVEETASVVEDIIAEFKGPAGLDIDGIHLFKSLDAVDAHWSIASKHICCMQDPPGIQLYVAMKEVVLNGVKLNKYRCRRGSNSLEGLHSHLYNAVPSKRCGILPFQVYLISFAVQWNSQMDSLRVAGGKGRQTTCIDAKQIQLLNQQAEFLFGKDHVLEPNFVAPLPYPDKYNHPEEEELLGVEYAICQSTDFSAGNYYAEKVEEEQAREVEESGPGDREESAEQSEEEESEDEGVDVSSEDSHMDSISRSHVRLTKVEQVEEQDSPALQDVLMRQSHMHLPGMEEVQDLALLLLGLADHSNQYLVSANLRQKIVTATGCLLDHDKTASSFVKKYQSRWGYTLFGRCLGADTPENRAAQKTKFAWRRYAQAAQVTEETRLLYLLIKMLKNRPPASVQSSPSKATTAIKSQYTRIADRVRGDPILSSLSIPLPNINAKSISNFIAKEEKKANYWATVVPRVKGHKRVLSDDPMPEAPTLPTTLPVPARAQVQYENLDHLAGERRGAKRRLEVKKPAVEGNRPIQPKPATYIPPRVSAAPVLLVVPAQPQAPSMMLPVPGTSCGQVSAGFRPVVPPPVLASKPIKPHRSLKPCAACHIPNCGGQRKRYQPPKAKVAGSSQKIFTYCPTTNKSTTSGFEGVVFESFDQFKKVVDDKIEKDKTS</sequence>
<accession>A0A8K0A097</accession>
<dbReference type="OrthoDB" id="10072098at2759"/>
<dbReference type="PANTHER" id="PTHR47773">
    <property type="entry name" value="SI:DKEY-9I5.2-RELATED"/>
    <property type="match status" value="1"/>
</dbReference>
<reference evidence="2" key="1">
    <citation type="submission" date="2022-01" db="EMBL/GenBank/DDBJ databases">
        <authorList>
            <person name="Braso-Vives M."/>
        </authorList>
    </citation>
    <scope>NUCLEOTIDE SEQUENCE</scope>
</reference>
<name>A0A8K0A097_BRALA</name>
<evidence type="ECO:0000256" key="1">
    <source>
        <dbReference type="SAM" id="MobiDB-lite"/>
    </source>
</evidence>
<feature type="compositionally biased region" description="Basic and acidic residues" evidence="1">
    <location>
        <begin position="633"/>
        <end position="651"/>
    </location>
</feature>